<sequence>MCRQQYWEVLAEKRLAALQESLSENMDLYEQLSSLKKELSTSKQMLQESRNIVEVLTELLQEDEAEIELLLRSTAAELAWKMTAALCRKYRATATTIRCELMDPSNLAAFAVAMKMKAERPGSMASEGSPMNRYKYEYDVTILCWNNEHDSPEEEHNYIRLDNCLYQCRSCSETFRHLLMIRKNTKAVYPIE</sequence>
<accession>B0XFA8</accession>
<feature type="coiled-coil region" evidence="1">
    <location>
        <begin position="18"/>
        <end position="73"/>
    </location>
</feature>
<reference evidence="2" key="1">
    <citation type="submission" date="2007-03" db="EMBL/GenBank/DDBJ databases">
        <title>Annotation of Culex pipiens quinquefasciatus.</title>
        <authorList>
            <consortium name="The Broad Institute Genome Sequencing Platform"/>
            <person name="Atkinson P.W."/>
            <person name="Hemingway J."/>
            <person name="Christensen B.M."/>
            <person name="Higgs S."/>
            <person name="Kodira C."/>
            <person name="Hannick L."/>
            <person name="Megy K."/>
            <person name="O'Leary S."/>
            <person name="Pearson M."/>
            <person name="Haas B.J."/>
            <person name="Mauceli E."/>
            <person name="Wortman J.R."/>
            <person name="Lee N.H."/>
            <person name="Guigo R."/>
            <person name="Stanke M."/>
            <person name="Alvarado L."/>
            <person name="Amedeo P."/>
            <person name="Antoine C.H."/>
            <person name="Arensburger P."/>
            <person name="Bidwell S.L."/>
            <person name="Crawford M."/>
            <person name="Camaro F."/>
            <person name="Devon K."/>
            <person name="Engels R."/>
            <person name="Hammond M."/>
            <person name="Howarth C."/>
            <person name="Koehrsen M."/>
            <person name="Lawson D."/>
            <person name="Montgomery P."/>
            <person name="Nene V."/>
            <person name="Nusbaum C."/>
            <person name="Puiu D."/>
            <person name="Romero-Severson J."/>
            <person name="Severson D.W."/>
            <person name="Shumway M."/>
            <person name="Sisk P."/>
            <person name="Stolte C."/>
            <person name="Zeng Q."/>
            <person name="Eisenstadt E."/>
            <person name="Fraser-Liggett C."/>
            <person name="Strausberg R."/>
            <person name="Galagan J."/>
            <person name="Birren B."/>
            <person name="Collins F.H."/>
        </authorList>
    </citation>
    <scope>NUCLEOTIDE SEQUENCE [LARGE SCALE GENOMIC DNA]</scope>
    <source>
        <strain evidence="2">JHB</strain>
    </source>
</reference>
<evidence type="ECO:0000256" key="1">
    <source>
        <dbReference type="SAM" id="Coils"/>
    </source>
</evidence>
<name>B0XFA8_CULQU</name>
<dbReference type="STRING" id="7176.B0XFA8"/>
<gene>
    <name evidence="3" type="primary">6051990</name>
    <name evidence="2" type="ORF">CpipJ_CPIJ018199</name>
</gene>
<dbReference type="EnsemblMetazoa" id="CPIJ018199-RA">
    <property type="protein sequence ID" value="CPIJ018199-PA"/>
    <property type="gene ID" value="CPIJ018199"/>
</dbReference>
<dbReference type="Proteomes" id="UP000002320">
    <property type="component" value="Unassembled WGS sequence"/>
</dbReference>
<evidence type="ECO:0000313" key="2">
    <source>
        <dbReference type="EMBL" id="EDS26681.1"/>
    </source>
</evidence>
<reference evidence="3" key="2">
    <citation type="submission" date="2021-02" db="UniProtKB">
        <authorList>
            <consortium name="EnsemblMetazoa"/>
        </authorList>
    </citation>
    <scope>IDENTIFICATION</scope>
    <source>
        <strain evidence="3">JHB</strain>
    </source>
</reference>
<protein>
    <submittedName>
        <fullName evidence="2 3">Uncharacterized protein</fullName>
    </submittedName>
</protein>
<dbReference type="KEGG" id="cqu:CpipJ_CPIJ018199"/>
<dbReference type="EMBL" id="DS232912">
    <property type="protein sequence ID" value="EDS26681.1"/>
    <property type="molecule type" value="Genomic_DNA"/>
</dbReference>
<dbReference type="VEuPathDB" id="VectorBase:CPIJ018199"/>
<keyword evidence="1" id="KW-0175">Coiled coil</keyword>
<dbReference type="AlphaFoldDB" id="B0XFA8"/>
<dbReference type="HOGENOM" id="CLU_1416429_0_0_1"/>
<organism>
    <name type="scientific">Culex quinquefasciatus</name>
    <name type="common">Southern house mosquito</name>
    <name type="synonym">Culex pungens</name>
    <dbReference type="NCBI Taxonomy" id="7176"/>
    <lineage>
        <taxon>Eukaryota</taxon>
        <taxon>Metazoa</taxon>
        <taxon>Ecdysozoa</taxon>
        <taxon>Arthropoda</taxon>
        <taxon>Hexapoda</taxon>
        <taxon>Insecta</taxon>
        <taxon>Pterygota</taxon>
        <taxon>Neoptera</taxon>
        <taxon>Endopterygota</taxon>
        <taxon>Diptera</taxon>
        <taxon>Nematocera</taxon>
        <taxon>Culicoidea</taxon>
        <taxon>Culicidae</taxon>
        <taxon>Culicinae</taxon>
        <taxon>Culicini</taxon>
        <taxon>Culex</taxon>
        <taxon>Culex</taxon>
    </lineage>
</organism>
<dbReference type="SUPFAM" id="SSF111469">
    <property type="entry name" value="Geminin coiled-coil domain"/>
    <property type="match status" value="1"/>
</dbReference>
<keyword evidence="4" id="KW-1185">Reference proteome</keyword>
<evidence type="ECO:0000313" key="3">
    <source>
        <dbReference type="EnsemblMetazoa" id="CPIJ018199-PA"/>
    </source>
</evidence>
<dbReference type="InParanoid" id="B0XFA8"/>
<evidence type="ECO:0000313" key="4">
    <source>
        <dbReference type="Proteomes" id="UP000002320"/>
    </source>
</evidence>
<dbReference type="Gene3D" id="1.20.5.1180">
    <property type="entry name" value="Geminin coiled-coil domain"/>
    <property type="match status" value="1"/>
</dbReference>
<proteinExistence type="predicted"/>